<dbReference type="CDD" id="cd13945">
    <property type="entry name" value="Chs5_N"/>
    <property type="match status" value="1"/>
</dbReference>
<dbReference type="Gene3D" id="2.60.40.10">
    <property type="entry name" value="Immunoglobulins"/>
    <property type="match status" value="1"/>
</dbReference>
<feature type="compositionally biased region" description="Basic and acidic residues" evidence="1">
    <location>
        <begin position="591"/>
        <end position="608"/>
    </location>
</feature>
<dbReference type="SMART" id="SM00292">
    <property type="entry name" value="BRCT"/>
    <property type="match status" value="1"/>
</dbReference>
<dbReference type="Gene3D" id="6.20.120.50">
    <property type="match status" value="1"/>
</dbReference>
<name>A0A9Q3DHM0_9BASI</name>
<feature type="compositionally biased region" description="Polar residues" evidence="1">
    <location>
        <begin position="625"/>
        <end position="643"/>
    </location>
</feature>
<evidence type="ECO:0000259" key="3">
    <source>
        <dbReference type="PROSITE" id="PS50853"/>
    </source>
</evidence>
<dbReference type="CDD" id="cd00063">
    <property type="entry name" value="FN3"/>
    <property type="match status" value="1"/>
</dbReference>
<dbReference type="OrthoDB" id="245697at2759"/>
<dbReference type="GO" id="GO:0046983">
    <property type="term" value="F:protein dimerization activity"/>
    <property type="evidence" value="ECO:0007669"/>
    <property type="project" value="InterPro"/>
</dbReference>
<protein>
    <recommendedName>
        <fullName evidence="6">Fibronectin type-III domain-containing protein</fullName>
    </recommendedName>
</protein>
<dbReference type="EMBL" id="AVOT02015663">
    <property type="protein sequence ID" value="MBW0500147.1"/>
    <property type="molecule type" value="Genomic_DNA"/>
</dbReference>
<gene>
    <name evidence="4" type="ORF">O181_039862</name>
</gene>
<feature type="compositionally biased region" description="Polar residues" evidence="1">
    <location>
        <begin position="353"/>
        <end position="372"/>
    </location>
</feature>
<dbReference type="InterPro" id="IPR052827">
    <property type="entry name" value="CHS_Export/Cell_Fusion_Reg"/>
</dbReference>
<dbReference type="Pfam" id="PF16892">
    <property type="entry name" value="CHS5_N"/>
    <property type="match status" value="1"/>
</dbReference>
<feature type="compositionally biased region" description="Low complexity" evidence="1">
    <location>
        <begin position="330"/>
        <end position="346"/>
    </location>
</feature>
<dbReference type="PANTHER" id="PTHR47351">
    <property type="entry name" value="CHITIN BIOSYNTHESIS PROTEIN CHS5"/>
    <property type="match status" value="1"/>
</dbReference>
<sequence>MESNGYALSHPADFDDETSYTFTCGKIDAGIAVLIGSRAHLIEFPSLLLPPGCETGSIVSIVCTRDYVAEKAQADSFWDLQNKIFNQFGLNQPQQPNLRLRSVTQTSVTLEWDKLDLAQCKLLSLSIWKNGQRLGAIPNPTNNFSTKLSGLDLDTEYNFHLLMKTTGGSFSSKKITVKTHSLNDTSGINVCFGVVLPEENLEHSKKAIQQLNARWSDKIQIDTTHFVCTMPHHPQQNHHRSSQPNSFPSLEYQRALQASIPIVQPSWLLACLSEKKMVPIAAHYLGAKPSRLNSMPSLTSMSGFNDSTKSDSKTTNYSPSSPVSPKGTRSIPASPRSSSIPQSIPKSLPPLNPTSANFALPLSRQQSIEKTNSSTTATSAINPSLEPSKQQNLSEANDAHSIQSPQDINPKPITSVPVGDQVSVTLTTDNAKLSSLDPAINSIYEEYKQLKISNQSSNNEQNLNSKEPPEISSIAPDSELVKDSLKFTDNANLSTPKAKSKASHSFKFASSSLPNNGVEDGEEDPFSAASPSISNVSPLQNHNFRGHHFMNSFSPVTPQPDQSPASNAKNLEKDTSYHMPENPSEPQNNDTKVENTDKLRLAESKEFEEISLEPIEASKADSGETFFSTISSPKINPQDISHQ</sequence>
<dbReference type="GO" id="GO:0034044">
    <property type="term" value="C:exomer complex"/>
    <property type="evidence" value="ECO:0007669"/>
    <property type="project" value="TreeGrafter"/>
</dbReference>
<feature type="region of interest" description="Disordered" evidence="1">
    <location>
        <begin position="298"/>
        <end position="416"/>
    </location>
</feature>
<dbReference type="SUPFAM" id="SSF52113">
    <property type="entry name" value="BRCT domain"/>
    <property type="match status" value="1"/>
</dbReference>
<feature type="domain" description="BRCT" evidence="2">
    <location>
        <begin position="180"/>
        <end position="285"/>
    </location>
</feature>
<dbReference type="PROSITE" id="PS50853">
    <property type="entry name" value="FN3"/>
    <property type="match status" value="1"/>
</dbReference>
<comment type="caution">
    <text evidence="4">The sequence shown here is derived from an EMBL/GenBank/DDBJ whole genome shotgun (WGS) entry which is preliminary data.</text>
</comment>
<dbReference type="GO" id="GO:0006893">
    <property type="term" value="P:Golgi to plasma membrane transport"/>
    <property type="evidence" value="ECO:0007669"/>
    <property type="project" value="TreeGrafter"/>
</dbReference>
<feature type="domain" description="Fibronectin type-III" evidence="3">
    <location>
        <begin position="92"/>
        <end position="182"/>
    </location>
</feature>
<dbReference type="InterPro" id="IPR036116">
    <property type="entry name" value="FN3_sf"/>
</dbReference>
<dbReference type="InterPro" id="IPR003961">
    <property type="entry name" value="FN3_dom"/>
</dbReference>
<keyword evidence="5" id="KW-1185">Reference proteome</keyword>
<dbReference type="Proteomes" id="UP000765509">
    <property type="component" value="Unassembled WGS sequence"/>
</dbReference>
<accession>A0A9Q3DHM0</accession>
<feature type="compositionally biased region" description="Polar residues" evidence="1">
    <location>
        <begin position="529"/>
        <end position="543"/>
    </location>
</feature>
<evidence type="ECO:0000313" key="4">
    <source>
        <dbReference type="EMBL" id="MBW0500147.1"/>
    </source>
</evidence>
<feature type="compositionally biased region" description="Polar residues" evidence="1">
    <location>
        <begin position="381"/>
        <end position="407"/>
    </location>
</feature>
<dbReference type="InterPro" id="IPR031669">
    <property type="entry name" value="Fn3_2"/>
</dbReference>
<dbReference type="PANTHER" id="PTHR47351:SF1">
    <property type="entry name" value="CHITIN BIOSYNTHESIS PROTEIN CHS5"/>
    <property type="match status" value="1"/>
</dbReference>
<feature type="region of interest" description="Disordered" evidence="1">
    <location>
        <begin position="493"/>
        <end position="643"/>
    </location>
</feature>
<evidence type="ECO:0000259" key="2">
    <source>
        <dbReference type="PROSITE" id="PS50172"/>
    </source>
</evidence>
<reference evidence="4" key="1">
    <citation type="submission" date="2021-03" db="EMBL/GenBank/DDBJ databases">
        <title>Draft genome sequence of rust myrtle Austropuccinia psidii MF-1, a brazilian biotype.</title>
        <authorList>
            <person name="Quecine M.C."/>
            <person name="Pachon D.M.R."/>
            <person name="Bonatelli M.L."/>
            <person name="Correr F.H."/>
            <person name="Franceschini L.M."/>
            <person name="Leite T.F."/>
            <person name="Margarido G.R.A."/>
            <person name="Almeida C.A."/>
            <person name="Ferrarezi J.A."/>
            <person name="Labate C.A."/>
        </authorList>
    </citation>
    <scope>NUCLEOTIDE SEQUENCE</scope>
    <source>
        <strain evidence="4">MF-1</strain>
    </source>
</reference>
<dbReference type="Gene3D" id="3.40.50.10190">
    <property type="entry name" value="BRCT domain"/>
    <property type="match status" value="1"/>
</dbReference>
<evidence type="ECO:0000313" key="5">
    <source>
        <dbReference type="Proteomes" id="UP000765509"/>
    </source>
</evidence>
<dbReference type="InterPro" id="IPR013783">
    <property type="entry name" value="Ig-like_fold"/>
</dbReference>
<dbReference type="PROSITE" id="PS50172">
    <property type="entry name" value="BRCT"/>
    <property type="match status" value="1"/>
</dbReference>
<feature type="compositionally biased region" description="Polar residues" evidence="1">
    <location>
        <begin position="551"/>
        <end position="569"/>
    </location>
</feature>
<proteinExistence type="predicted"/>
<dbReference type="Pfam" id="PF16893">
    <property type="entry name" value="fn3_2"/>
    <property type="match status" value="1"/>
</dbReference>
<dbReference type="InterPro" id="IPR036420">
    <property type="entry name" value="BRCT_dom_sf"/>
</dbReference>
<dbReference type="GO" id="GO:0000747">
    <property type="term" value="P:conjugation with cellular fusion"/>
    <property type="evidence" value="ECO:0007669"/>
    <property type="project" value="TreeGrafter"/>
</dbReference>
<evidence type="ECO:0000256" key="1">
    <source>
        <dbReference type="SAM" id="MobiDB-lite"/>
    </source>
</evidence>
<dbReference type="GO" id="GO:0005802">
    <property type="term" value="C:trans-Golgi network"/>
    <property type="evidence" value="ECO:0007669"/>
    <property type="project" value="TreeGrafter"/>
</dbReference>
<evidence type="ECO:0008006" key="6">
    <source>
        <dbReference type="Google" id="ProtNLM"/>
    </source>
</evidence>
<feature type="compositionally biased region" description="Polar residues" evidence="1">
    <location>
        <begin position="298"/>
        <end position="323"/>
    </location>
</feature>
<dbReference type="InterPro" id="IPR031673">
    <property type="entry name" value="Chs5_N"/>
</dbReference>
<dbReference type="AlphaFoldDB" id="A0A9Q3DHM0"/>
<dbReference type="SUPFAM" id="SSF49265">
    <property type="entry name" value="Fibronectin type III"/>
    <property type="match status" value="1"/>
</dbReference>
<dbReference type="Pfam" id="PF00533">
    <property type="entry name" value="BRCT"/>
    <property type="match status" value="1"/>
</dbReference>
<organism evidence="4 5">
    <name type="scientific">Austropuccinia psidii MF-1</name>
    <dbReference type="NCBI Taxonomy" id="1389203"/>
    <lineage>
        <taxon>Eukaryota</taxon>
        <taxon>Fungi</taxon>
        <taxon>Dikarya</taxon>
        <taxon>Basidiomycota</taxon>
        <taxon>Pucciniomycotina</taxon>
        <taxon>Pucciniomycetes</taxon>
        <taxon>Pucciniales</taxon>
        <taxon>Sphaerophragmiaceae</taxon>
        <taxon>Austropuccinia</taxon>
    </lineage>
</organism>
<dbReference type="InterPro" id="IPR001357">
    <property type="entry name" value="BRCT_dom"/>
</dbReference>